<reference evidence="4 5" key="1">
    <citation type="submission" date="2016-10" db="EMBL/GenBank/DDBJ databases">
        <authorList>
            <person name="de Groot N.N."/>
        </authorList>
    </citation>
    <scope>NUCLEOTIDE SEQUENCE [LARGE SCALE GENOMIC DNA]</scope>
    <source>
        <strain evidence="4 5">DSM 22187</strain>
    </source>
</reference>
<feature type="domain" description="Asparagine synthetase" evidence="3">
    <location>
        <begin position="134"/>
        <end position="253"/>
    </location>
</feature>
<proteinExistence type="predicted"/>
<dbReference type="GO" id="GO:0005829">
    <property type="term" value="C:cytosol"/>
    <property type="evidence" value="ECO:0007669"/>
    <property type="project" value="TreeGrafter"/>
</dbReference>
<evidence type="ECO:0000313" key="5">
    <source>
        <dbReference type="Proteomes" id="UP000198888"/>
    </source>
</evidence>
<dbReference type="InterPro" id="IPR014729">
    <property type="entry name" value="Rossmann-like_a/b/a_fold"/>
</dbReference>
<dbReference type="EMBL" id="FNYR01000012">
    <property type="protein sequence ID" value="SEI92404.1"/>
    <property type="molecule type" value="Genomic_DNA"/>
</dbReference>
<evidence type="ECO:0000259" key="3">
    <source>
        <dbReference type="Pfam" id="PF00733"/>
    </source>
</evidence>
<dbReference type="Pfam" id="PF00733">
    <property type="entry name" value="Asn_synthase"/>
    <property type="match status" value="2"/>
</dbReference>
<evidence type="ECO:0000256" key="2">
    <source>
        <dbReference type="ARBA" id="ARBA00022840"/>
    </source>
</evidence>
<dbReference type="Gene3D" id="3.40.50.620">
    <property type="entry name" value="HUPs"/>
    <property type="match status" value="1"/>
</dbReference>
<keyword evidence="1" id="KW-0547">Nucleotide-binding</keyword>
<dbReference type="CDD" id="cd01991">
    <property type="entry name" value="Asn_synthase_B_C"/>
    <property type="match status" value="1"/>
</dbReference>
<dbReference type="PANTHER" id="PTHR11772">
    <property type="entry name" value="ASPARAGINE SYNTHETASE"/>
    <property type="match status" value="1"/>
</dbReference>
<dbReference type="GO" id="GO:0005524">
    <property type="term" value="F:ATP binding"/>
    <property type="evidence" value="ECO:0007669"/>
    <property type="project" value="UniProtKB-KW"/>
</dbReference>
<protein>
    <submittedName>
        <fullName evidence="4">Asparagine synthase (Glutamine-hydrolysing)</fullName>
    </submittedName>
</protein>
<dbReference type="RefSeq" id="WP_089672604.1">
    <property type="nucleotide sequence ID" value="NZ_CP024845.1"/>
</dbReference>
<feature type="domain" description="Asparagine synthetase" evidence="3">
    <location>
        <begin position="266"/>
        <end position="364"/>
    </location>
</feature>
<organism evidence="4 5">
    <name type="scientific">Halohasta litchfieldiae</name>
    <dbReference type="NCBI Taxonomy" id="1073996"/>
    <lineage>
        <taxon>Archaea</taxon>
        <taxon>Methanobacteriati</taxon>
        <taxon>Methanobacteriota</taxon>
        <taxon>Stenosarchaea group</taxon>
        <taxon>Halobacteria</taxon>
        <taxon>Halobacteriales</taxon>
        <taxon>Haloferacaceae</taxon>
        <taxon>Halohasta</taxon>
    </lineage>
</organism>
<name>A0A1H6UNY4_9EURY</name>
<evidence type="ECO:0000256" key="1">
    <source>
        <dbReference type="ARBA" id="ARBA00022741"/>
    </source>
</evidence>
<keyword evidence="5" id="KW-1185">Reference proteome</keyword>
<dbReference type="STRING" id="1073996.SAMN05444271_11219"/>
<dbReference type="PANTHER" id="PTHR11772:SF2">
    <property type="entry name" value="ASPARAGINE SYNTHETASE [GLUTAMINE-HYDROLYZING]"/>
    <property type="match status" value="1"/>
</dbReference>
<sequence>MTDTLRGATADIIQDVLDNVDPLPGAHGRGPSDMGGFGGCVDGQVVRDVLGRQPVYTEAEAVDPAADEAWAFEPTTLGDPAVVPPGAVRTVDGDSQRLDLPEPPVDDPETAQQVVNEALAAALGLDDREASQPTDVAVAFSGGVDSALVAAGLLEAPLYVIGFEGSHDIAAAREAAAAMDRTADLQVIELDHETLREAVPRVTEAIGRTNPMDVSIALPLLLVAERASEDGYDRLALGQGADELFGGYSKVVDPAEDHRVEAETVRGAVRETITTLPEQLERDVCGLQAVGIEPVTPFLQDRVVDAALRLPGELLATGDRRKVALREFALREGVLPESVASTDKKAVQYGSYVSRELDRLARQAGYKRRMDDHVGQYIRSLLASDSETA</sequence>
<dbReference type="GeneID" id="35003494"/>
<dbReference type="InterPro" id="IPR001962">
    <property type="entry name" value="Asn_synthase"/>
</dbReference>
<keyword evidence="2" id="KW-0067">ATP-binding</keyword>
<dbReference type="KEGG" id="hae:halTADL_2723"/>
<dbReference type="InterPro" id="IPR050795">
    <property type="entry name" value="Asn_Synthetase"/>
</dbReference>
<gene>
    <name evidence="4" type="ORF">SAMN05444271_11219</name>
</gene>
<evidence type="ECO:0000313" key="4">
    <source>
        <dbReference type="EMBL" id="SEI92404.1"/>
    </source>
</evidence>
<dbReference type="OrthoDB" id="8692at2157"/>
<accession>A0A2H4Q524</accession>
<accession>A0A1H6UNY4</accession>
<dbReference type="Proteomes" id="UP000198888">
    <property type="component" value="Unassembled WGS sequence"/>
</dbReference>
<dbReference type="GO" id="GO:0004066">
    <property type="term" value="F:asparagine synthase (glutamine-hydrolyzing) activity"/>
    <property type="evidence" value="ECO:0007669"/>
    <property type="project" value="InterPro"/>
</dbReference>
<dbReference type="AlphaFoldDB" id="A0A1H6UNY4"/>
<dbReference type="SUPFAM" id="SSF52402">
    <property type="entry name" value="Adenine nucleotide alpha hydrolases-like"/>
    <property type="match status" value="1"/>
</dbReference>
<dbReference type="GO" id="GO:0006529">
    <property type="term" value="P:asparagine biosynthetic process"/>
    <property type="evidence" value="ECO:0007669"/>
    <property type="project" value="InterPro"/>
</dbReference>